<protein>
    <submittedName>
        <fullName evidence="1">Phage head-tail connector protein</fullName>
    </submittedName>
</protein>
<dbReference type="InterPro" id="IPR011738">
    <property type="entry name" value="Phage_CHP"/>
</dbReference>
<dbReference type="AlphaFoldDB" id="A0AA97I0H6"/>
<sequence length="182" mass="19968">MTLSIIDQPAMIDAAALAELKALLAIENSEDDALLLSHFRSAYALCEAFTGRALLHSRRCYRLTLRTGMQRLPDHPVIAIEEIRTIDDDGNGTALPITAYQMDIDGEGFGSVALLAPLPVVPVEVRYSAGIAAQWEQLPELLRQGIVRLAAHQHLQGAADSEVMPPIAVAALWRPWRRLRLA</sequence>
<dbReference type="Proteomes" id="UP001302429">
    <property type="component" value="Chromosome"/>
</dbReference>
<keyword evidence="2" id="KW-1185">Reference proteome</keyword>
<dbReference type="RefSeq" id="WP_317082789.1">
    <property type="nucleotide sequence ID" value="NZ_CP136594.1"/>
</dbReference>
<dbReference type="EMBL" id="CP136594">
    <property type="protein sequence ID" value="WOE75679.1"/>
    <property type="molecule type" value="Genomic_DNA"/>
</dbReference>
<reference evidence="1 2" key="1">
    <citation type="submission" date="2023-10" db="EMBL/GenBank/DDBJ databases">
        <title>Complete genome sequence of a Sphingomonadaceae bacterium.</title>
        <authorList>
            <person name="Yan C."/>
        </authorList>
    </citation>
    <scope>NUCLEOTIDE SEQUENCE [LARGE SCALE GENOMIC DNA]</scope>
    <source>
        <strain evidence="1 2">SCSIO 66989</strain>
    </source>
</reference>
<dbReference type="KEGG" id="acoa:RB602_02890"/>
<proteinExistence type="predicted"/>
<organism evidence="1 2">
    <name type="scientific">Alterisphingorhabdus coralli</name>
    <dbReference type="NCBI Taxonomy" id="3071408"/>
    <lineage>
        <taxon>Bacteria</taxon>
        <taxon>Pseudomonadati</taxon>
        <taxon>Pseudomonadota</taxon>
        <taxon>Alphaproteobacteria</taxon>
        <taxon>Sphingomonadales</taxon>
        <taxon>Sphingomonadaceae</taxon>
        <taxon>Alterisphingorhabdus (ex Yan et al. 2024)</taxon>
    </lineage>
</organism>
<evidence type="ECO:0000313" key="2">
    <source>
        <dbReference type="Proteomes" id="UP001302429"/>
    </source>
</evidence>
<accession>A0AA97I0H6</accession>
<evidence type="ECO:0000313" key="1">
    <source>
        <dbReference type="EMBL" id="WOE75679.1"/>
    </source>
</evidence>
<dbReference type="NCBIfam" id="TIGR02215">
    <property type="entry name" value="phage_chp_gp8"/>
    <property type="match status" value="1"/>
</dbReference>
<name>A0AA97I0H6_9SPHN</name>
<dbReference type="Gene3D" id="1.10.3230.30">
    <property type="entry name" value="Phage gp6-like head-tail connector protein"/>
    <property type="match status" value="1"/>
</dbReference>
<gene>
    <name evidence="1" type="ORF">RB602_02890</name>
</gene>